<dbReference type="PIRSF" id="PIRSF001491">
    <property type="entry name" value="Ppentomutase"/>
    <property type="match status" value="1"/>
</dbReference>
<evidence type="ECO:0000256" key="1">
    <source>
        <dbReference type="ARBA" id="ARBA00010373"/>
    </source>
</evidence>
<keyword evidence="7" id="KW-1185">Reference proteome</keyword>
<dbReference type="Pfam" id="PF01676">
    <property type="entry name" value="Metalloenzyme"/>
    <property type="match status" value="1"/>
</dbReference>
<keyword evidence="3" id="KW-0464">Manganese</keyword>
<dbReference type="KEGG" id="scia:HUG15_02965"/>
<comment type="similarity">
    <text evidence="1">Belongs to the phosphopentomutase family.</text>
</comment>
<dbReference type="GO" id="GO:0005829">
    <property type="term" value="C:cytosol"/>
    <property type="evidence" value="ECO:0007669"/>
    <property type="project" value="TreeGrafter"/>
</dbReference>
<accession>A0A7T6Z0R8</accession>
<reference evidence="6 7" key="1">
    <citation type="submission" date="2020-06" db="EMBL/GenBank/DDBJ databases">
        <title>Genomic analysis of Salicibibacter sp. NKC5-3.</title>
        <authorList>
            <person name="Oh Y.J."/>
        </authorList>
    </citation>
    <scope>NUCLEOTIDE SEQUENCE [LARGE SCALE GENOMIC DNA]</scope>
    <source>
        <strain evidence="6 7">NKC5-3</strain>
    </source>
</reference>
<dbReference type="GO" id="GO:0008973">
    <property type="term" value="F:phosphopentomutase activity"/>
    <property type="evidence" value="ECO:0007669"/>
    <property type="project" value="UniProtKB-EC"/>
</dbReference>
<dbReference type="CDD" id="cd16009">
    <property type="entry name" value="PPM"/>
    <property type="match status" value="1"/>
</dbReference>
<dbReference type="Proteomes" id="UP000595823">
    <property type="component" value="Chromosome"/>
</dbReference>
<dbReference type="GO" id="GO:0043094">
    <property type="term" value="P:metabolic compound salvage"/>
    <property type="evidence" value="ECO:0007669"/>
    <property type="project" value="InterPro"/>
</dbReference>
<dbReference type="NCBIfam" id="NF009049">
    <property type="entry name" value="PRK12383.1"/>
    <property type="match status" value="1"/>
</dbReference>
<dbReference type="InterPro" id="IPR017850">
    <property type="entry name" value="Alkaline_phosphatase_core_sf"/>
</dbReference>
<protein>
    <submittedName>
        <fullName evidence="6">Phosphopentomutase</fullName>
        <ecNumber evidence="6">5.4.2.7</ecNumber>
    </submittedName>
</protein>
<proteinExistence type="inferred from homology"/>
<evidence type="ECO:0000256" key="3">
    <source>
        <dbReference type="ARBA" id="ARBA00023211"/>
    </source>
</evidence>
<dbReference type="Gene3D" id="3.40.720.10">
    <property type="entry name" value="Alkaline Phosphatase, subunit A"/>
    <property type="match status" value="1"/>
</dbReference>
<dbReference type="Gene3D" id="3.30.70.1250">
    <property type="entry name" value="Phosphopentomutase"/>
    <property type="match status" value="1"/>
</dbReference>
<evidence type="ECO:0000259" key="5">
    <source>
        <dbReference type="Pfam" id="PF01676"/>
    </source>
</evidence>
<dbReference type="GO" id="GO:0009117">
    <property type="term" value="P:nucleotide metabolic process"/>
    <property type="evidence" value="ECO:0007669"/>
    <property type="project" value="InterPro"/>
</dbReference>
<keyword evidence="4 6" id="KW-0413">Isomerase</keyword>
<dbReference type="SUPFAM" id="SSF53649">
    <property type="entry name" value="Alkaline phosphatase-like"/>
    <property type="match status" value="1"/>
</dbReference>
<dbReference type="GO" id="GO:0000287">
    <property type="term" value="F:magnesium ion binding"/>
    <property type="evidence" value="ECO:0007669"/>
    <property type="project" value="InterPro"/>
</dbReference>
<sequence>MGKMILLVLDGFGIGAMDDCWEYEPADCRANTYRHIREHLPDFHLPTLEKIGLSKAASGTGSATAAFGRSALAHYGADTYMGHQEIAGTIPKRPQKRLMKDIHGTLAKALRSKGYKVDYPWEDRPLLLVEEAVVVGDNLESAFGNIINLTADFKRMPFEKVKEVARVVRENVDTSRVIAFGGPYTSIEHILSVTKENNPDQWGVDTPQANVYGKDYEVFHMGHGVQMERQFPMIAAQHHLPVYRIGKTADVLHGEGEAYPIVKTTEVLQKLEESYIRETEDAAFLVNVQETDLAGHSEDVDWYARLLQEVDTWLGEFTPKLKEDDVMIVTADHGNDPTIGHSKHTREYTPMLVTGPKVEANDIGTRRTMADIGATFCAYFGLPAPESGESFLRELY</sequence>
<keyword evidence="2" id="KW-0479">Metal-binding</keyword>
<dbReference type="PANTHER" id="PTHR21110:SF0">
    <property type="entry name" value="PHOSPHOPENTOMUTASE"/>
    <property type="match status" value="1"/>
</dbReference>
<evidence type="ECO:0000256" key="4">
    <source>
        <dbReference type="ARBA" id="ARBA00023235"/>
    </source>
</evidence>
<dbReference type="EC" id="5.4.2.7" evidence="6"/>
<name>A0A7T6Z0R8_9BACI</name>
<gene>
    <name evidence="6" type="ORF">HUG15_02965</name>
</gene>
<dbReference type="InterPro" id="IPR006124">
    <property type="entry name" value="Metalloenzyme"/>
</dbReference>
<dbReference type="InterPro" id="IPR010045">
    <property type="entry name" value="DeoB"/>
</dbReference>
<dbReference type="InterPro" id="IPR024052">
    <property type="entry name" value="Phosphopentomutase_DeoB_cap_sf"/>
</dbReference>
<dbReference type="RefSeq" id="WP_200126902.1">
    <property type="nucleotide sequence ID" value="NZ_CP054705.1"/>
</dbReference>
<organism evidence="6 7">
    <name type="scientific">Salicibibacter cibarius</name>
    <dbReference type="NCBI Taxonomy" id="2743000"/>
    <lineage>
        <taxon>Bacteria</taxon>
        <taxon>Bacillati</taxon>
        <taxon>Bacillota</taxon>
        <taxon>Bacilli</taxon>
        <taxon>Bacillales</taxon>
        <taxon>Bacillaceae</taxon>
        <taxon>Salicibibacter</taxon>
    </lineage>
</organism>
<evidence type="ECO:0000313" key="6">
    <source>
        <dbReference type="EMBL" id="QQK74663.1"/>
    </source>
</evidence>
<feature type="domain" description="Metalloenzyme" evidence="5">
    <location>
        <begin position="3"/>
        <end position="383"/>
    </location>
</feature>
<dbReference type="PANTHER" id="PTHR21110">
    <property type="entry name" value="PHOSPHOPENTOMUTASE"/>
    <property type="match status" value="1"/>
</dbReference>
<evidence type="ECO:0000313" key="7">
    <source>
        <dbReference type="Proteomes" id="UP000595823"/>
    </source>
</evidence>
<evidence type="ECO:0000256" key="2">
    <source>
        <dbReference type="ARBA" id="ARBA00022723"/>
    </source>
</evidence>
<dbReference type="EMBL" id="CP054705">
    <property type="protein sequence ID" value="QQK74663.1"/>
    <property type="molecule type" value="Genomic_DNA"/>
</dbReference>
<dbReference type="AlphaFoldDB" id="A0A7T6Z0R8"/>